<gene>
    <name evidence="7" type="ORF">AMC99_00382</name>
</gene>
<evidence type="ECO:0000256" key="1">
    <source>
        <dbReference type="ARBA" id="ARBA00004442"/>
    </source>
</evidence>
<dbReference type="PATRIC" id="fig|361183.4.peg.379"/>
<evidence type="ECO:0000256" key="4">
    <source>
        <dbReference type="ARBA" id="ARBA00023136"/>
    </source>
</evidence>
<dbReference type="EMBL" id="CP012669">
    <property type="protein sequence ID" value="ALE15694.1"/>
    <property type="molecule type" value="Genomic_DNA"/>
</dbReference>
<evidence type="ECO:0000313" key="7">
    <source>
        <dbReference type="EMBL" id="ALE15694.1"/>
    </source>
</evidence>
<reference evidence="7 8" key="1">
    <citation type="submission" date="2015-09" db="EMBL/GenBank/DDBJ databases">
        <title>Complete genome sequence of a benzo[a]pyrene-degrading bacterium Altererythrobacter epoxidivorans CGMCC 1.7731T.</title>
        <authorList>
            <person name="Li Z."/>
            <person name="Cheng H."/>
            <person name="Huo Y."/>
            <person name="Xu X."/>
        </authorList>
    </citation>
    <scope>NUCLEOTIDE SEQUENCE [LARGE SCALE GENOMIC DNA]</scope>
    <source>
        <strain evidence="7 8">CGMCC 1.7731</strain>
    </source>
</reference>
<name>A0A0M5L6F9_9SPHN</name>
<dbReference type="Proteomes" id="UP000057938">
    <property type="component" value="Chromosome"/>
</dbReference>
<proteinExistence type="inferred from homology"/>
<evidence type="ECO:0000256" key="2">
    <source>
        <dbReference type="ARBA" id="ARBA00005722"/>
    </source>
</evidence>
<evidence type="ECO:0000256" key="6">
    <source>
        <dbReference type="SAM" id="SignalP"/>
    </source>
</evidence>
<evidence type="ECO:0000313" key="8">
    <source>
        <dbReference type="Proteomes" id="UP000057938"/>
    </source>
</evidence>
<protein>
    <submittedName>
        <fullName evidence="7">MltA-interacting MipA</fullName>
    </submittedName>
</protein>
<comment type="similarity">
    <text evidence="2">Belongs to the MipA/OmpV family.</text>
</comment>
<dbReference type="PANTHER" id="PTHR38776:SF1">
    <property type="entry name" value="MLTA-INTERACTING PROTEIN-RELATED"/>
    <property type="match status" value="1"/>
</dbReference>
<keyword evidence="8" id="KW-1185">Reference proteome</keyword>
<keyword evidence="3 6" id="KW-0732">Signal</keyword>
<sequence length="299" mass="31298">MRNLHVKYLFSGAAASLAMLAAMPAVAQDQDAVETAADAAEQQGFAPDTVYDDNWISIGFGVALGPSYDGSDDYVLSPAPLVQGKVAGVGISPRPAGLALDFIPDRSDGPNIAFGPSVRLRNDRADQIKDEVVKLAGKLDRAVELGVATGISFPKVLNPYDSLSLNLDARWDVAGAHDGMVIEPGVTYFTPLSRGTAASLSIGAEFVDDNYADYYYSVSPQQNLDSGLPEFSAKGGLNSVGTNLLLAFDLDGDLQNGGLAIVAVGGYSRLVGDAKDTPYTSIRGSADQFFGALGIGYTF</sequence>
<evidence type="ECO:0000256" key="5">
    <source>
        <dbReference type="ARBA" id="ARBA00023237"/>
    </source>
</evidence>
<feature type="chain" id="PRO_5005804837" evidence="6">
    <location>
        <begin position="28"/>
        <end position="299"/>
    </location>
</feature>
<feature type="signal peptide" evidence="6">
    <location>
        <begin position="1"/>
        <end position="27"/>
    </location>
</feature>
<dbReference type="GO" id="GO:0009279">
    <property type="term" value="C:cell outer membrane"/>
    <property type="evidence" value="ECO:0007669"/>
    <property type="project" value="UniProtKB-SubCell"/>
</dbReference>
<accession>A0A0M5L6F9</accession>
<evidence type="ECO:0000256" key="3">
    <source>
        <dbReference type="ARBA" id="ARBA00022729"/>
    </source>
</evidence>
<keyword evidence="5" id="KW-0998">Cell outer membrane</keyword>
<dbReference type="KEGG" id="aep:AMC99_00382"/>
<comment type="subcellular location">
    <subcellularLocation>
        <location evidence="1">Cell outer membrane</location>
    </subcellularLocation>
</comment>
<dbReference type="AlphaFoldDB" id="A0A0M5L6F9"/>
<keyword evidence="4" id="KW-0472">Membrane</keyword>
<dbReference type="STRING" id="361183.AMC99_00382"/>
<dbReference type="Pfam" id="PF06629">
    <property type="entry name" value="MipA"/>
    <property type="match status" value="1"/>
</dbReference>
<organism evidence="7 8">
    <name type="scientific">Altererythrobacter epoxidivorans</name>
    <dbReference type="NCBI Taxonomy" id="361183"/>
    <lineage>
        <taxon>Bacteria</taxon>
        <taxon>Pseudomonadati</taxon>
        <taxon>Pseudomonadota</taxon>
        <taxon>Alphaproteobacteria</taxon>
        <taxon>Sphingomonadales</taxon>
        <taxon>Erythrobacteraceae</taxon>
        <taxon>Altererythrobacter</taxon>
    </lineage>
</organism>
<dbReference type="PANTHER" id="PTHR38776">
    <property type="entry name" value="MLTA-INTERACTING PROTEIN-RELATED"/>
    <property type="match status" value="1"/>
</dbReference>
<dbReference type="InterPro" id="IPR010583">
    <property type="entry name" value="MipA"/>
</dbReference>